<dbReference type="HOGENOM" id="CLU_018544_12_3_1"/>
<dbReference type="EMBL" id="AWSO01000997">
    <property type="protein sequence ID" value="ESK85954.1"/>
    <property type="molecule type" value="Genomic_DNA"/>
</dbReference>
<feature type="compositionally biased region" description="Acidic residues" evidence="1">
    <location>
        <begin position="518"/>
        <end position="531"/>
    </location>
</feature>
<keyword evidence="4" id="KW-1185">Reference proteome</keyword>
<evidence type="ECO:0000256" key="1">
    <source>
        <dbReference type="SAM" id="MobiDB-lite"/>
    </source>
</evidence>
<dbReference type="Pfam" id="PF12937">
    <property type="entry name" value="F-box-like"/>
    <property type="match status" value="1"/>
</dbReference>
<dbReference type="InterPro" id="IPR032675">
    <property type="entry name" value="LRR_dom_sf"/>
</dbReference>
<dbReference type="InterPro" id="IPR001810">
    <property type="entry name" value="F-box_dom"/>
</dbReference>
<dbReference type="SUPFAM" id="SSF81383">
    <property type="entry name" value="F-box domain"/>
    <property type="match status" value="1"/>
</dbReference>
<dbReference type="SUPFAM" id="SSF52047">
    <property type="entry name" value="RNI-like"/>
    <property type="match status" value="1"/>
</dbReference>
<dbReference type="AlphaFoldDB" id="V2Y2U0"/>
<dbReference type="Proteomes" id="UP000017559">
    <property type="component" value="Unassembled WGS sequence"/>
</dbReference>
<evidence type="ECO:0000259" key="2">
    <source>
        <dbReference type="Pfam" id="PF12937"/>
    </source>
</evidence>
<gene>
    <name evidence="3" type="ORF">Moror_9494</name>
</gene>
<proteinExistence type="predicted"/>
<comment type="caution">
    <text evidence="3">The sequence shown here is derived from an EMBL/GenBank/DDBJ whole genome shotgun (WGS) entry which is preliminary data.</text>
</comment>
<name>V2Y2U0_MONRO</name>
<evidence type="ECO:0000313" key="3">
    <source>
        <dbReference type="EMBL" id="ESK85954.1"/>
    </source>
</evidence>
<reference evidence="3 4" key="1">
    <citation type="journal article" date="2014" name="BMC Genomics">
        <title>Genome and secretome analysis of the hemibiotrophic fungal pathogen, Moniliophthora roreri, which causes frosty pod rot disease of cacao: mechanisms of the biotrophic and necrotrophic phases.</title>
        <authorList>
            <person name="Meinhardt L.W."/>
            <person name="Costa G.G.L."/>
            <person name="Thomazella D.P.T."/>
            <person name="Teixeira P.J.P.L."/>
            <person name="Carazzolle M.F."/>
            <person name="Schuster S.C."/>
            <person name="Carlson J.E."/>
            <person name="Guiltinan M.J."/>
            <person name="Mieczkowski P."/>
            <person name="Farmer A."/>
            <person name="Ramaraj T."/>
            <person name="Crozier J."/>
            <person name="Davis R.E."/>
            <person name="Shao J."/>
            <person name="Melnick R.L."/>
            <person name="Pereira G.A.G."/>
            <person name="Bailey B.A."/>
        </authorList>
    </citation>
    <scope>NUCLEOTIDE SEQUENCE [LARGE SCALE GENOMIC DNA]</scope>
    <source>
        <strain evidence="3 4">MCA 2997</strain>
    </source>
</reference>
<dbReference type="InterPro" id="IPR036047">
    <property type="entry name" value="F-box-like_dom_sf"/>
</dbReference>
<organism evidence="3 4">
    <name type="scientific">Moniliophthora roreri (strain MCA 2997)</name>
    <name type="common">Cocoa frosty pod rot fungus</name>
    <name type="synonym">Crinipellis roreri</name>
    <dbReference type="NCBI Taxonomy" id="1381753"/>
    <lineage>
        <taxon>Eukaryota</taxon>
        <taxon>Fungi</taxon>
        <taxon>Dikarya</taxon>
        <taxon>Basidiomycota</taxon>
        <taxon>Agaricomycotina</taxon>
        <taxon>Agaricomycetes</taxon>
        <taxon>Agaricomycetidae</taxon>
        <taxon>Agaricales</taxon>
        <taxon>Marasmiineae</taxon>
        <taxon>Marasmiaceae</taxon>
        <taxon>Moniliophthora</taxon>
    </lineage>
</organism>
<feature type="domain" description="F-box" evidence="2">
    <location>
        <begin position="99"/>
        <end position="153"/>
    </location>
</feature>
<sequence>MEKALDIESPVQLCDKYYFEFPSNHERSLGIALLKDYVKGKPANHVPFDHEIPALAPLVWQAEDELAAYDDAMTILQRKHADLWVLKEQARGMIRPSIRTLPPELLLRIFTMCRSVRDFLQPTCHTTLTLSHVCVRWRAITFSESILWSNIRIQFRIRDNKAIARQIRSFTKLCLSAFTSIPLATTMVIATKMTIVKHSSRWRDVTLNLQEGDTIDLPDALPFLESLSVRKAERADVEDAPSLVGSPIFTPRLVRLHSNGIEAPFLTRLDTRSLVRLSTTVRDSMVILNVLRDSPALQVVSLLRPVDNFGVDDALTPRDVVYSPLHTLEMYYNTQSRMLQRLSLPSLTSLEVSAWSSNTSHDPSAFIAFLQQSRPPLSKLTIRDLVFTSEDFARILRLLPSISTLCIRAVTAQLSENLTIPPGNPPYKDILLPNLTTLSIHALKPFDDKAALAMVRSRLSRAERAGAKRLGHFFLRCYEHHLDKDVYNALDRLDIYGELDVEIDLWDETASEASGSDSDSDSEDSDDSGEN</sequence>
<dbReference type="OrthoDB" id="2856637at2759"/>
<dbReference type="KEGG" id="mrr:Moror_9494"/>
<accession>V2Y2U0</accession>
<dbReference type="Gene3D" id="3.80.10.10">
    <property type="entry name" value="Ribonuclease Inhibitor"/>
    <property type="match status" value="1"/>
</dbReference>
<protein>
    <recommendedName>
        <fullName evidence="2">F-box domain-containing protein</fullName>
    </recommendedName>
</protein>
<evidence type="ECO:0000313" key="4">
    <source>
        <dbReference type="Proteomes" id="UP000017559"/>
    </source>
</evidence>
<feature type="region of interest" description="Disordered" evidence="1">
    <location>
        <begin position="508"/>
        <end position="531"/>
    </location>
</feature>